<dbReference type="PATRIC" id="fig|1619123.3.peg.837"/>
<dbReference type="InterPro" id="IPR029063">
    <property type="entry name" value="SAM-dependent_MTases_sf"/>
</dbReference>
<dbReference type="AlphaFoldDB" id="A0A0G0YPI4"/>
<organism evidence="1 2">
    <name type="scientific">candidate division WWE3 bacterium GW2011_GWC2_41_23</name>
    <dbReference type="NCBI Taxonomy" id="1619123"/>
    <lineage>
        <taxon>Bacteria</taxon>
        <taxon>Katanobacteria</taxon>
    </lineage>
</organism>
<dbReference type="Pfam" id="PF13489">
    <property type="entry name" value="Methyltransf_23"/>
    <property type="match status" value="1"/>
</dbReference>
<dbReference type="Gene3D" id="3.40.50.150">
    <property type="entry name" value="Vaccinia Virus protein VP39"/>
    <property type="match status" value="1"/>
</dbReference>
<evidence type="ECO:0000313" key="1">
    <source>
        <dbReference type="EMBL" id="KKS02248.1"/>
    </source>
</evidence>
<gene>
    <name evidence="1" type="ORF">UU55_C0016G0009</name>
</gene>
<comment type="caution">
    <text evidence="1">The sequence shown here is derived from an EMBL/GenBank/DDBJ whole genome shotgun (WGS) entry which is preliminary data.</text>
</comment>
<reference evidence="1 2" key="1">
    <citation type="journal article" date="2015" name="Nature">
        <title>rRNA introns, odd ribosomes, and small enigmatic genomes across a large radiation of phyla.</title>
        <authorList>
            <person name="Brown C.T."/>
            <person name="Hug L.A."/>
            <person name="Thomas B.C."/>
            <person name="Sharon I."/>
            <person name="Castelle C.J."/>
            <person name="Singh A."/>
            <person name="Wilkins M.J."/>
            <person name="Williams K.H."/>
            <person name="Banfield J.F."/>
        </authorList>
    </citation>
    <scope>NUCLEOTIDE SEQUENCE [LARGE SCALE GENOMIC DNA]</scope>
</reference>
<dbReference type="EMBL" id="LCBB01000016">
    <property type="protein sequence ID" value="KKS02248.1"/>
    <property type="molecule type" value="Genomic_DNA"/>
</dbReference>
<evidence type="ECO:0008006" key="3">
    <source>
        <dbReference type="Google" id="ProtNLM"/>
    </source>
</evidence>
<protein>
    <recommendedName>
        <fullName evidence="3">Methyltransferase domain-containing protein</fullName>
    </recommendedName>
</protein>
<proteinExistence type="predicted"/>
<dbReference type="SUPFAM" id="SSF53335">
    <property type="entry name" value="S-adenosyl-L-methionine-dependent methyltransferases"/>
    <property type="match status" value="1"/>
</dbReference>
<evidence type="ECO:0000313" key="2">
    <source>
        <dbReference type="Proteomes" id="UP000033947"/>
    </source>
</evidence>
<accession>A0A0G0YPI4</accession>
<dbReference type="Proteomes" id="UP000033947">
    <property type="component" value="Unassembled WGS sequence"/>
</dbReference>
<sequence length="238" mass="27654">MNKYNNKFYDNQKGGSFRSAKIILPLIINSIKPKSVLDVGCGLGTWLKVAMDCGITDIAGLDGEYIEINRLVIPKKYFFPTDLTKSQNLKRRFDLVISLEVAEHLPKRYSRRFVSTLTRHSDYILFSAAIPDQGGTNHINEQWQSYWEKIFNDEGYDAIDCIRPVVWKNKSVEWWYSQNAVLYVNRNKIKSDLLRNLKSNISTGYLDIVHPSRYLLTSRPKSIFQTIKDAFTCLLEKW</sequence>
<name>A0A0G0YPI4_UNCKA</name>